<dbReference type="PANTHER" id="PTHR45436">
    <property type="entry name" value="SENSOR HISTIDINE KINASE YKOH"/>
    <property type="match status" value="1"/>
</dbReference>
<proteinExistence type="predicted"/>
<feature type="domain" description="HAMP" evidence="9">
    <location>
        <begin position="194"/>
        <end position="246"/>
    </location>
</feature>
<keyword evidence="8" id="KW-0472">Membrane</keyword>
<dbReference type="InterPro" id="IPR003660">
    <property type="entry name" value="HAMP_dom"/>
</dbReference>
<dbReference type="InterPro" id="IPR050428">
    <property type="entry name" value="TCS_sensor_his_kinase"/>
</dbReference>
<sequence length="356" mass="38950">MLRRKLLTRIGLLIGAFVCGAVVAVVLLQRVVQDIDRVNQDTALLTDSLNELSAAITAFEAQRLAENNAITDPTVTIEAALGVEEAMARLAAHPITQPPEGQAAEVFTRIAALIPGFTEGARQGQPGASSDAQALAASIVLRSEIRTLGQIVTDYVGTERTQLGKKFRALVLGLTLAAIVMVNASAIILLHTAYMILRPVDQLVEASRELAKEHFEHRVEIDRDDEFGELAHAYNRLAAQLAANEERKMETLRQVAVALNHDLNNTLAAIELELRLVDLQTGGNPRLTERFQRMHQSLARVAKAVRSLTEVRRIVLTEYMPGQMMLDLERSVSSDDAHPPPSIPDHPPPDSPAEDR</sequence>
<evidence type="ECO:0000256" key="4">
    <source>
        <dbReference type="ARBA" id="ARBA00022679"/>
    </source>
</evidence>
<dbReference type="PANTHER" id="PTHR45436:SF5">
    <property type="entry name" value="SENSOR HISTIDINE KINASE TRCS"/>
    <property type="match status" value="1"/>
</dbReference>
<evidence type="ECO:0000313" key="10">
    <source>
        <dbReference type="EMBL" id="VAX39462.1"/>
    </source>
</evidence>
<dbReference type="GO" id="GO:0000155">
    <property type="term" value="F:phosphorelay sensor kinase activity"/>
    <property type="evidence" value="ECO:0007669"/>
    <property type="project" value="InterPro"/>
</dbReference>
<evidence type="ECO:0000256" key="7">
    <source>
        <dbReference type="SAM" id="MobiDB-lite"/>
    </source>
</evidence>
<evidence type="ECO:0000256" key="1">
    <source>
        <dbReference type="ARBA" id="ARBA00000085"/>
    </source>
</evidence>
<keyword evidence="8" id="KW-0812">Transmembrane</keyword>
<accession>A0A3B1DF87</accession>
<evidence type="ECO:0000259" key="9">
    <source>
        <dbReference type="PROSITE" id="PS50885"/>
    </source>
</evidence>
<gene>
    <name evidence="10" type="ORF">MNBD_PLANCTO03-679</name>
</gene>
<feature type="non-terminal residue" evidence="10">
    <location>
        <position position="356"/>
    </location>
</feature>
<evidence type="ECO:0000256" key="8">
    <source>
        <dbReference type="SAM" id="Phobius"/>
    </source>
</evidence>
<dbReference type="AlphaFoldDB" id="A0A3B1DF87"/>
<comment type="catalytic activity">
    <reaction evidence="1">
        <text>ATP + protein L-histidine = ADP + protein N-phospho-L-histidine.</text>
        <dbReference type="EC" id="2.7.13.3"/>
    </reaction>
</comment>
<dbReference type="Pfam" id="PF00672">
    <property type="entry name" value="HAMP"/>
    <property type="match status" value="1"/>
</dbReference>
<dbReference type="EMBL" id="UOGK01000244">
    <property type="protein sequence ID" value="VAX39462.1"/>
    <property type="molecule type" value="Genomic_DNA"/>
</dbReference>
<dbReference type="SUPFAM" id="SSF47384">
    <property type="entry name" value="Homodimeric domain of signal transducing histidine kinase"/>
    <property type="match status" value="1"/>
</dbReference>
<name>A0A3B1DF87_9ZZZZ</name>
<protein>
    <recommendedName>
        <fullName evidence="2">histidine kinase</fullName>
        <ecNumber evidence="2">2.7.13.3</ecNumber>
    </recommendedName>
</protein>
<evidence type="ECO:0000256" key="5">
    <source>
        <dbReference type="ARBA" id="ARBA00022777"/>
    </source>
</evidence>
<keyword evidence="4" id="KW-0808">Transferase</keyword>
<dbReference type="Gene3D" id="1.10.287.130">
    <property type="match status" value="1"/>
</dbReference>
<dbReference type="EC" id="2.7.13.3" evidence="2"/>
<keyword evidence="6" id="KW-0902">Two-component regulatory system</keyword>
<feature type="compositionally biased region" description="Pro residues" evidence="7">
    <location>
        <begin position="339"/>
        <end position="356"/>
    </location>
</feature>
<dbReference type="CDD" id="cd06225">
    <property type="entry name" value="HAMP"/>
    <property type="match status" value="1"/>
</dbReference>
<feature type="region of interest" description="Disordered" evidence="7">
    <location>
        <begin position="330"/>
        <end position="356"/>
    </location>
</feature>
<organism evidence="10">
    <name type="scientific">hydrothermal vent metagenome</name>
    <dbReference type="NCBI Taxonomy" id="652676"/>
    <lineage>
        <taxon>unclassified sequences</taxon>
        <taxon>metagenomes</taxon>
        <taxon>ecological metagenomes</taxon>
    </lineage>
</organism>
<evidence type="ECO:0000256" key="2">
    <source>
        <dbReference type="ARBA" id="ARBA00012438"/>
    </source>
</evidence>
<dbReference type="GO" id="GO:0005886">
    <property type="term" value="C:plasma membrane"/>
    <property type="evidence" value="ECO:0007669"/>
    <property type="project" value="TreeGrafter"/>
</dbReference>
<dbReference type="InterPro" id="IPR036097">
    <property type="entry name" value="HisK_dim/P_sf"/>
</dbReference>
<dbReference type="PROSITE" id="PS50885">
    <property type="entry name" value="HAMP"/>
    <property type="match status" value="1"/>
</dbReference>
<reference evidence="10" key="1">
    <citation type="submission" date="2018-06" db="EMBL/GenBank/DDBJ databases">
        <authorList>
            <person name="Zhirakovskaya E."/>
        </authorList>
    </citation>
    <scope>NUCLEOTIDE SEQUENCE</scope>
</reference>
<feature type="transmembrane region" description="Helical" evidence="8">
    <location>
        <begin position="169"/>
        <end position="197"/>
    </location>
</feature>
<dbReference type="SUPFAM" id="SSF158472">
    <property type="entry name" value="HAMP domain-like"/>
    <property type="match status" value="1"/>
</dbReference>
<feature type="transmembrane region" description="Helical" evidence="8">
    <location>
        <begin position="6"/>
        <end position="28"/>
    </location>
</feature>
<evidence type="ECO:0000256" key="3">
    <source>
        <dbReference type="ARBA" id="ARBA00022553"/>
    </source>
</evidence>
<dbReference type="SMART" id="SM00304">
    <property type="entry name" value="HAMP"/>
    <property type="match status" value="1"/>
</dbReference>
<dbReference type="Gene3D" id="6.10.340.10">
    <property type="match status" value="1"/>
</dbReference>
<keyword evidence="3" id="KW-0597">Phosphoprotein</keyword>
<keyword evidence="8" id="KW-1133">Transmembrane helix</keyword>
<keyword evidence="5" id="KW-0418">Kinase</keyword>
<evidence type="ECO:0000256" key="6">
    <source>
        <dbReference type="ARBA" id="ARBA00023012"/>
    </source>
</evidence>